<sequence>MRIISNRALVEFAQTHPQAQSVLQGWRQVIEKNSFANWAQLKKTFNSVDKVADLAVFDVGGNKYRIIAYIRFEKQILYIKAVLTHSEYDKGAWKS</sequence>
<dbReference type="RefSeq" id="WP_013835090.1">
    <property type="nucleotide sequence ID" value="NC_015581.1"/>
</dbReference>
<dbReference type="OrthoDB" id="9799912at2"/>
<dbReference type="KEGG" id="tcy:Thicy_0536"/>
<accession>F6DBS3</accession>
<keyword evidence="2" id="KW-1185">Reference proteome</keyword>
<evidence type="ECO:0008006" key="3">
    <source>
        <dbReference type="Google" id="ProtNLM"/>
    </source>
</evidence>
<name>F6DBS3_THICA</name>
<reference evidence="1 2" key="1">
    <citation type="submission" date="2011-05" db="EMBL/GenBank/DDBJ databases">
        <title>Complete sequence of Thioalkalimicrobium cyclicum ALM1.</title>
        <authorList>
            <consortium name="US DOE Joint Genome Institute"/>
            <person name="Lucas S."/>
            <person name="Han J."/>
            <person name="Lapidus A."/>
            <person name="Cheng J.-F."/>
            <person name="Goodwin L."/>
            <person name="Pitluck S."/>
            <person name="Peters L."/>
            <person name="Mikhailova N."/>
            <person name="Davenport K."/>
            <person name="Han C."/>
            <person name="Tapia R."/>
            <person name="Land M."/>
            <person name="Hauser L."/>
            <person name="Kyrpides N."/>
            <person name="Ivanova N."/>
            <person name="Pagani I."/>
            <person name="Kappler U."/>
            <person name="Woyke T."/>
        </authorList>
    </citation>
    <scope>NUCLEOTIDE SEQUENCE [LARGE SCALE GENOMIC DNA]</scope>
    <source>
        <strain evidence="2">DSM 14477 / JCM 11371 / ALM1</strain>
    </source>
</reference>
<protein>
    <recommendedName>
        <fullName evidence="3">Type II toxin-antitoxin system HigB family toxin</fullName>
    </recommendedName>
</protein>
<dbReference type="GO" id="GO:0110001">
    <property type="term" value="C:toxin-antitoxin complex"/>
    <property type="evidence" value="ECO:0007669"/>
    <property type="project" value="InterPro"/>
</dbReference>
<dbReference type="Pfam" id="PF09907">
    <property type="entry name" value="HigB_toxin"/>
    <property type="match status" value="1"/>
</dbReference>
<dbReference type="AlphaFoldDB" id="F6DBS3"/>
<dbReference type="STRING" id="717773.Thicy_0536"/>
<dbReference type="eggNOG" id="COG4680">
    <property type="taxonomic scope" value="Bacteria"/>
</dbReference>
<dbReference type="EMBL" id="CP002776">
    <property type="protein sequence ID" value="AEG31309.1"/>
    <property type="molecule type" value="Genomic_DNA"/>
</dbReference>
<organism evidence="1 2">
    <name type="scientific">Thiomicrospira cyclica (strain DSM 14477 / JCM 11371 / ALM1)</name>
    <name type="common">Thioalkalimicrobium cyclicum</name>
    <dbReference type="NCBI Taxonomy" id="717773"/>
    <lineage>
        <taxon>Bacteria</taxon>
        <taxon>Pseudomonadati</taxon>
        <taxon>Pseudomonadota</taxon>
        <taxon>Gammaproteobacteria</taxon>
        <taxon>Thiotrichales</taxon>
        <taxon>Piscirickettsiaceae</taxon>
        <taxon>Thiomicrospira</taxon>
    </lineage>
</organism>
<dbReference type="HOGENOM" id="CLU_153067_1_0_6"/>
<evidence type="ECO:0000313" key="1">
    <source>
        <dbReference type="EMBL" id="AEG31309.1"/>
    </source>
</evidence>
<dbReference type="GO" id="GO:0003723">
    <property type="term" value="F:RNA binding"/>
    <property type="evidence" value="ECO:0007669"/>
    <property type="project" value="InterPro"/>
</dbReference>
<evidence type="ECO:0000313" key="2">
    <source>
        <dbReference type="Proteomes" id="UP000009232"/>
    </source>
</evidence>
<proteinExistence type="predicted"/>
<gene>
    <name evidence="1" type="ordered locus">Thicy_0536</name>
</gene>
<dbReference type="InterPro" id="IPR018669">
    <property type="entry name" value="Toxin_HigB"/>
</dbReference>
<dbReference type="GO" id="GO:0004519">
    <property type="term" value="F:endonuclease activity"/>
    <property type="evidence" value="ECO:0007669"/>
    <property type="project" value="InterPro"/>
</dbReference>
<dbReference type="Proteomes" id="UP000009232">
    <property type="component" value="Chromosome"/>
</dbReference>